<dbReference type="EMBL" id="BPLR01014109">
    <property type="protein sequence ID" value="GIY66372.1"/>
    <property type="molecule type" value="Genomic_DNA"/>
</dbReference>
<evidence type="ECO:0000313" key="2">
    <source>
        <dbReference type="Proteomes" id="UP001054945"/>
    </source>
</evidence>
<protein>
    <recommendedName>
        <fullName evidence="3">Secreted protein</fullName>
    </recommendedName>
</protein>
<sequence>MRVLELAFCAITILEIKRAIFLFPSNHQGAFVSSAILHSSSVLIEFVPVKFFLELGEQPTIHHRDCCLRSSPLMSYPKIYRASHCSVA</sequence>
<name>A0AAV4V8C7_CAEEX</name>
<organism evidence="1 2">
    <name type="scientific">Caerostris extrusa</name>
    <name type="common">Bark spider</name>
    <name type="synonym">Caerostris bankana</name>
    <dbReference type="NCBI Taxonomy" id="172846"/>
    <lineage>
        <taxon>Eukaryota</taxon>
        <taxon>Metazoa</taxon>
        <taxon>Ecdysozoa</taxon>
        <taxon>Arthropoda</taxon>
        <taxon>Chelicerata</taxon>
        <taxon>Arachnida</taxon>
        <taxon>Araneae</taxon>
        <taxon>Araneomorphae</taxon>
        <taxon>Entelegynae</taxon>
        <taxon>Araneoidea</taxon>
        <taxon>Araneidae</taxon>
        <taxon>Caerostris</taxon>
    </lineage>
</organism>
<reference evidence="1 2" key="1">
    <citation type="submission" date="2021-06" db="EMBL/GenBank/DDBJ databases">
        <title>Caerostris extrusa draft genome.</title>
        <authorList>
            <person name="Kono N."/>
            <person name="Arakawa K."/>
        </authorList>
    </citation>
    <scope>NUCLEOTIDE SEQUENCE [LARGE SCALE GENOMIC DNA]</scope>
</reference>
<proteinExistence type="predicted"/>
<gene>
    <name evidence="1" type="ORF">CEXT_683261</name>
</gene>
<dbReference type="AlphaFoldDB" id="A0AAV4V8C7"/>
<evidence type="ECO:0008006" key="3">
    <source>
        <dbReference type="Google" id="ProtNLM"/>
    </source>
</evidence>
<evidence type="ECO:0000313" key="1">
    <source>
        <dbReference type="EMBL" id="GIY66372.1"/>
    </source>
</evidence>
<accession>A0AAV4V8C7</accession>
<dbReference type="Proteomes" id="UP001054945">
    <property type="component" value="Unassembled WGS sequence"/>
</dbReference>
<comment type="caution">
    <text evidence="1">The sequence shown here is derived from an EMBL/GenBank/DDBJ whole genome shotgun (WGS) entry which is preliminary data.</text>
</comment>
<keyword evidence="2" id="KW-1185">Reference proteome</keyword>